<dbReference type="Pfam" id="PF03022">
    <property type="entry name" value="MRJP"/>
    <property type="match status" value="1"/>
</dbReference>
<evidence type="ECO:0008006" key="7">
    <source>
        <dbReference type="Google" id="ProtNLM"/>
    </source>
</evidence>
<evidence type="ECO:0000256" key="2">
    <source>
        <dbReference type="ARBA" id="ARBA00009127"/>
    </source>
</evidence>
<dbReference type="GO" id="GO:0005576">
    <property type="term" value="C:extracellular region"/>
    <property type="evidence" value="ECO:0007669"/>
    <property type="project" value="UniProtKB-SubCell"/>
</dbReference>
<keyword evidence="6" id="KW-1185">Reference proteome</keyword>
<organism evidence="5 6">
    <name type="scientific">Anopheles maculatus</name>
    <dbReference type="NCBI Taxonomy" id="74869"/>
    <lineage>
        <taxon>Eukaryota</taxon>
        <taxon>Metazoa</taxon>
        <taxon>Ecdysozoa</taxon>
        <taxon>Arthropoda</taxon>
        <taxon>Hexapoda</taxon>
        <taxon>Insecta</taxon>
        <taxon>Pterygota</taxon>
        <taxon>Neoptera</taxon>
        <taxon>Endopterygota</taxon>
        <taxon>Diptera</taxon>
        <taxon>Nematocera</taxon>
        <taxon>Culicoidea</taxon>
        <taxon>Culicidae</taxon>
        <taxon>Anophelinae</taxon>
        <taxon>Anopheles</taxon>
        <taxon>Anopheles maculatus group</taxon>
    </lineage>
</organism>
<comment type="subcellular location">
    <subcellularLocation>
        <location evidence="1">Secreted</location>
    </subcellularLocation>
</comment>
<evidence type="ECO:0000313" key="6">
    <source>
        <dbReference type="Proteomes" id="UP000075901"/>
    </source>
</evidence>
<dbReference type="InterPro" id="IPR017996">
    <property type="entry name" value="MRJP/yellow-related"/>
</dbReference>
<comment type="similarity">
    <text evidence="2">Belongs to the major royal jelly protein family.</text>
</comment>
<evidence type="ECO:0000256" key="3">
    <source>
        <dbReference type="ARBA" id="ARBA00022525"/>
    </source>
</evidence>
<keyword evidence="3" id="KW-0964">Secreted</keyword>
<dbReference type="InterPro" id="IPR011042">
    <property type="entry name" value="6-blade_b-propeller_TolB-like"/>
</dbReference>
<dbReference type="PANTHER" id="PTHR10009">
    <property type="entry name" value="PROTEIN YELLOW-RELATED"/>
    <property type="match status" value="1"/>
</dbReference>
<dbReference type="SUPFAM" id="SSF75011">
    <property type="entry name" value="3-carboxy-cis,cis-mucoante lactonizing enzyme"/>
    <property type="match status" value="1"/>
</dbReference>
<sequence>MFYNAENIVATGIEVGYDRIFLATPRLFSGVPATLSSISRDSYGDSPQLEAYPSWSHHRAGTNEYNCSDIGLVSVYRIRIDSCNRLWALDAGVSRSLEDFDITCPPKILIYDLYTNQVVRRIDFPTEVIRGESLFTNIIVDETTSRKENHCDDVFVYITDTVAPGIVVYDSGKDLTWRLSHPAMYPDPDFAESRILEHRFTLMDGVVGLAFDPEAAILYFQPLATDRLLAQDKERVQFAADLRTPDRDGTALYILTSKFHRFYLKNLDANEVNTRILRIDGVNFYSKQPHPYNYEPVAIIEKTKPINPFFVLNSGEKTFPPPHVPRPQFGLNGEIFIPKVNSHFHDFNGLRFPKSLNFNHTTLLH</sequence>
<keyword evidence="4" id="KW-0732">Signal</keyword>
<evidence type="ECO:0000256" key="1">
    <source>
        <dbReference type="ARBA" id="ARBA00004613"/>
    </source>
</evidence>
<dbReference type="EnsemblMetazoa" id="AMAM006365-RA">
    <property type="protein sequence ID" value="AMAM006365-PA"/>
    <property type="gene ID" value="AMAM006365"/>
</dbReference>
<evidence type="ECO:0000256" key="4">
    <source>
        <dbReference type="ARBA" id="ARBA00022729"/>
    </source>
</evidence>
<reference evidence="5" key="2">
    <citation type="submission" date="2020-05" db="UniProtKB">
        <authorList>
            <consortium name="EnsemblMetazoa"/>
        </authorList>
    </citation>
    <scope>IDENTIFICATION</scope>
    <source>
        <strain evidence="5">maculatus3</strain>
    </source>
</reference>
<proteinExistence type="inferred from homology"/>
<dbReference type="PANTHER" id="PTHR10009:SF19">
    <property type="entry name" value="RE55542P"/>
    <property type="match status" value="1"/>
</dbReference>
<reference evidence="6" key="1">
    <citation type="submission" date="2013-09" db="EMBL/GenBank/DDBJ databases">
        <title>The Genome Sequence of Anopheles maculatus species B.</title>
        <authorList>
            <consortium name="The Broad Institute Genomics Platform"/>
            <person name="Neafsey D.E."/>
            <person name="Besansky N."/>
            <person name="Howell P."/>
            <person name="Walton C."/>
            <person name="Young S.K."/>
            <person name="Zeng Q."/>
            <person name="Gargeya S."/>
            <person name="Fitzgerald M."/>
            <person name="Haas B."/>
            <person name="Abouelleil A."/>
            <person name="Allen A.W."/>
            <person name="Alvarado L."/>
            <person name="Arachchi H.M."/>
            <person name="Berlin A.M."/>
            <person name="Chapman S.B."/>
            <person name="Gainer-Dewar J."/>
            <person name="Goldberg J."/>
            <person name="Griggs A."/>
            <person name="Gujja S."/>
            <person name="Hansen M."/>
            <person name="Howarth C."/>
            <person name="Imamovic A."/>
            <person name="Ireland A."/>
            <person name="Larimer J."/>
            <person name="McCowan C."/>
            <person name="Murphy C."/>
            <person name="Pearson M."/>
            <person name="Poon T.W."/>
            <person name="Priest M."/>
            <person name="Roberts A."/>
            <person name="Saif S."/>
            <person name="Shea T."/>
            <person name="Sisk P."/>
            <person name="Sykes S."/>
            <person name="Wortman J."/>
            <person name="Nusbaum C."/>
            <person name="Birren B."/>
        </authorList>
    </citation>
    <scope>NUCLEOTIDE SEQUENCE [LARGE SCALE GENOMIC DNA]</scope>
    <source>
        <strain evidence="6">maculatus3</strain>
    </source>
</reference>
<protein>
    <recommendedName>
        <fullName evidence="7">Bee-milk protein</fullName>
    </recommendedName>
</protein>
<accession>A0A182SGL6</accession>
<dbReference type="Proteomes" id="UP000075901">
    <property type="component" value="Unassembled WGS sequence"/>
</dbReference>
<name>A0A182SGL6_9DIPT</name>
<evidence type="ECO:0000313" key="5">
    <source>
        <dbReference type="EnsemblMetazoa" id="AMAM006365-PA"/>
    </source>
</evidence>
<dbReference type="VEuPathDB" id="VectorBase:AMAM006365"/>
<dbReference type="AlphaFoldDB" id="A0A182SGL6"/>
<dbReference type="Gene3D" id="2.120.10.30">
    <property type="entry name" value="TolB, C-terminal domain"/>
    <property type="match status" value="2"/>
</dbReference>